<organism evidence="1">
    <name type="scientific">Tanacetum cinerariifolium</name>
    <name type="common">Dalmatian daisy</name>
    <name type="synonym">Chrysanthemum cinerariifolium</name>
    <dbReference type="NCBI Taxonomy" id="118510"/>
    <lineage>
        <taxon>Eukaryota</taxon>
        <taxon>Viridiplantae</taxon>
        <taxon>Streptophyta</taxon>
        <taxon>Embryophyta</taxon>
        <taxon>Tracheophyta</taxon>
        <taxon>Spermatophyta</taxon>
        <taxon>Magnoliopsida</taxon>
        <taxon>eudicotyledons</taxon>
        <taxon>Gunneridae</taxon>
        <taxon>Pentapetalae</taxon>
        <taxon>asterids</taxon>
        <taxon>campanulids</taxon>
        <taxon>Asterales</taxon>
        <taxon>Asteraceae</taxon>
        <taxon>Asteroideae</taxon>
        <taxon>Anthemideae</taxon>
        <taxon>Anthemidinae</taxon>
        <taxon>Tanacetum</taxon>
    </lineage>
</organism>
<protein>
    <submittedName>
        <fullName evidence="1">Zinc finger, CCHC-type</fullName>
    </submittedName>
</protein>
<dbReference type="AlphaFoldDB" id="A0A699I6X7"/>
<accession>A0A699I6X7</accession>
<name>A0A699I6X7_TANCI</name>
<reference evidence="1" key="1">
    <citation type="journal article" date="2019" name="Sci. Rep.">
        <title>Draft genome of Tanacetum cinerariifolium, the natural source of mosquito coil.</title>
        <authorList>
            <person name="Yamashiro T."/>
            <person name="Shiraishi A."/>
            <person name="Satake H."/>
            <person name="Nakayama K."/>
        </authorList>
    </citation>
    <scope>NUCLEOTIDE SEQUENCE</scope>
</reference>
<gene>
    <name evidence="1" type="ORF">Tci_485309</name>
</gene>
<comment type="caution">
    <text evidence="1">The sequence shown here is derived from an EMBL/GenBank/DDBJ whole genome shotgun (WGS) entry which is preliminary data.</text>
</comment>
<proteinExistence type="predicted"/>
<evidence type="ECO:0000313" key="1">
    <source>
        <dbReference type="EMBL" id="GEZ13336.1"/>
    </source>
</evidence>
<dbReference type="EMBL" id="BKCJ010244291">
    <property type="protein sequence ID" value="GEZ13336.1"/>
    <property type="molecule type" value="Genomic_DNA"/>
</dbReference>
<sequence>MRAIAMPLSFPKEPRIVDSIDLNGRMAKHQNDILMFQQHQDKYLNDAWNHFKDLLRKVPYHGLDLWLQVQIFYDHVDYATQMAIDYAAGGRLRKSRVGVAWETIKNLAQYEVEGWND</sequence>